<dbReference type="InterPro" id="IPR029000">
    <property type="entry name" value="Cyclophilin-like_dom_sf"/>
</dbReference>
<dbReference type="SUPFAM" id="SSF48452">
    <property type="entry name" value="TPR-like"/>
    <property type="match status" value="1"/>
</dbReference>
<dbReference type="FunFam" id="2.40.100.10:FF:000009">
    <property type="entry name" value="Peptidyl-prolyl cis-trans isomerase D"/>
    <property type="match status" value="1"/>
</dbReference>
<dbReference type="GO" id="GO:0016018">
    <property type="term" value="F:cyclosporin A binding"/>
    <property type="evidence" value="ECO:0007669"/>
    <property type="project" value="TreeGrafter"/>
</dbReference>
<dbReference type="GO" id="GO:0005829">
    <property type="term" value="C:cytosol"/>
    <property type="evidence" value="ECO:0007669"/>
    <property type="project" value="TreeGrafter"/>
</dbReference>
<dbReference type="GO" id="GO:0003755">
    <property type="term" value="F:peptidyl-prolyl cis-trans isomerase activity"/>
    <property type="evidence" value="ECO:0007669"/>
    <property type="project" value="UniProtKB-KW"/>
</dbReference>
<dbReference type="Pfam" id="PF13181">
    <property type="entry name" value="TPR_8"/>
    <property type="match status" value="1"/>
</dbReference>
<comment type="catalytic activity">
    <reaction evidence="1">
        <text>[protein]-peptidylproline (omega=180) = [protein]-peptidylproline (omega=0)</text>
        <dbReference type="Rhea" id="RHEA:16237"/>
        <dbReference type="Rhea" id="RHEA-COMP:10747"/>
        <dbReference type="Rhea" id="RHEA-COMP:10748"/>
        <dbReference type="ChEBI" id="CHEBI:83833"/>
        <dbReference type="ChEBI" id="CHEBI:83834"/>
        <dbReference type="EC" id="5.2.1.8"/>
    </reaction>
</comment>
<gene>
    <name evidence="7" type="ORF">OS493_023761</name>
</gene>
<dbReference type="PANTHER" id="PTHR11071">
    <property type="entry name" value="PEPTIDYL-PROLYL CIS-TRANS ISOMERASE"/>
    <property type="match status" value="1"/>
</dbReference>
<feature type="repeat" description="TPR" evidence="5">
    <location>
        <begin position="253"/>
        <end position="286"/>
    </location>
</feature>
<dbReference type="InterPro" id="IPR002130">
    <property type="entry name" value="Cyclophilin-type_PPIase_dom"/>
</dbReference>
<evidence type="ECO:0000256" key="5">
    <source>
        <dbReference type="PROSITE-ProRule" id="PRU00339"/>
    </source>
</evidence>
<protein>
    <recommendedName>
        <fullName evidence="2">peptidylprolyl isomerase</fullName>
        <ecNumber evidence="2">5.2.1.8</ecNumber>
    </recommendedName>
</protein>
<reference evidence="7" key="1">
    <citation type="submission" date="2023-01" db="EMBL/GenBank/DDBJ databases">
        <title>Genome assembly of the deep-sea coral Lophelia pertusa.</title>
        <authorList>
            <person name="Herrera S."/>
            <person name="Cordes E."/>
        </authorList>
    </citation>
    <scope>NUCLEOTIDE SEQUENCE</scope>
    <source>
        <strain evidence="7">USNM1676648</strain>
        <tissue evidence="7">Polyp</tissue>
    </source>
</reference>
<proteinExistence type="predicted"/>
<evidence type="ECO:0000313" key="7">
    <source>
        <dbReference type="EMBL" id="KAJ7357632.1"/>
    </source>
</evidence>
<dbReference type="InterPro" id="IPR020892">
    <property type="entry name" value="Cyclophilin-type_PPIase_CS"/>
</dbReference>
<dbReference type="Proteomes" id="UP001163046">
    <property type="component" value="Unassembled WGS sequence"/>
</dbReference>
<dbReference type="EC" id="5.2.1.8" evidence="2"/>
<dbReference type="OrthoDB" id="407558at2759"/>
<dbReference type="AlphaFoldDB" id="A0A9X0CL11"/>
<dbReference type="GO" id="GO:0006457">
    <property type="term" value="P:protein folding"/>
    <property type="evidence" value="ECO:0007669"/>
    <property type="project" value="InterPro"/>
</dbReference>
<accession>A0A9X0CL11</accession>
<dbReference type="PROSITE" id="PS50072">
    <property type="entry name" value="CSA_PPIASE_2"/>
    <property type="match status" value="1"/>
</dbReference>
<dbReference type="Gene3D" id="1.25.40.10">
    <property type="entry name" value="Tetratricopeptide repeat domain"/>
    <property type="match status" value="1"/>
</dbReference>
<keyword evidence="4" id="KW-0413">Isomerase</keyword>
<dbReference type="SMART" id="SM00028">
    <property type="entry name" value="TPR"/>
    <property type="match status" value="2"/>
</dbReference>
<dbReference type="EMBL" id="MU827319">
    <property type="protein sequence ID" value="KAJ7357632.1"/>
    <property type="molecule type" value="Genomic_DNA"/>
</dbReference>
<dbReference type="CDD" id="cd01926">
    <property type="entry name" value="cyclophilin_ABH_like"/>
    <property type="match status" value="1"/>
</dbReference>
<feature type="domain" description="PPIase cyclophilin-type" evidence="6">
    <location>
        <begin position="10"/>
        <end position="174"/>
    </location>
</feature>
<dbReference type="PROSITE" id="PS50005">
    <property type="entry name" value="TPR"/>
    <property type="match status" value="1"/>
</dbReference>
<evidence type="ECO:0000256" key="3">
    <source>
        <dbReference type="ARBA" id="ARBA00023110"/>
    </source>
</evidence>
<evidence type="ECO:0000259" key="6">
    <source>
        <dbReference type="PROSITE" id="PS50072"/>
    </source>
</evidence>
<keyword evidence="3" id="KW-0697">Rotamase</keyword>
<dbReference type="InterPro" id="IPR011990">
    <property type="entry name" value="TPR-like_helical_dom_sf"/>
</dbReference>
<dbReference type="Gene3D" id="2.40.100.10">
    <property type="entry name" value="Cyclophilin-like"/>
    <property type="match status" value="1"/>
</dbReference>
<sequence>MSENSNPRCFFDISIGGERVGRILFEVFADKCPRTAENFRSLCVGDKGNGPATGIPLHYKGSTFHRIIKAFMIQGGDFTNHNGTGGESIHGEKFDDENLELKHDEAGLLSMANSGPNTNGSQFFITCAETPHLDGKHVVFGKVLKGMGVVRQLENTPVDDSKPFQPCVIDDCDWPRDSGLDFSKTDEVLVAAEKLKSVGNEQFKAQNYEVAQKKYSKTLRCYLNRAACKAKLGDHSGAVADCNEVLDVDANNVKALYRRGQANTNMNDFEQAMVDLQAAAKLEPNDRNIKSEIARLKKLMDEQRKKEKQIYSKLFS</sequence>
<evidence type="ECO:0000256" key="2">
    <source>
        <dbReference type="ARBA" id="ARBA00013194"/>
    </source>
</evidence>
<evidence type="ECO:0000256" key="1">
    <source>
        <dbReference type="ARBA" id="ARBA00000971"/>
    </source>
</evidence>
<organism evidence="7 8">
    <name type="scientific">Desmophyllum pertusum</name>
    <dbReference type="NCBI Taxonomy" id="174260"/>
    <lineage>
        <taxon>Eukaryota</taxon>
        <taxon>Metazoa</taxon>
        <taxon>Cnidaria</taxon>
        <taxon>Anthozoa</taxon>
        <taxon>Hexacorallia</taxon>
        <taxon>Scleractinia</taxon>
        <taxon>Caryophylliina</taxon>
        <taxon>Caryophylliidae</taxon>
        <taxon>Desmophyllum</taxon>
    </lineage>
</organism>
<dbReference type="Pfam" id="PF00160">
    <property type="entry name" value="Pro_isomerase"/>
    <property type="match status" value="1"/>
</dbReference>
<keyword evidence="5" id="KW-0802">TPR repeat</keyword>
<dbReference type="PRINTS" id="PR00153">
    <property type="entry name" value="CSAPPISMRASE"/>
</dbReference>
<evidence type="ECO:0000313" key="8">
    <source>
        <dbReference type="Proteomes" id="UP001163046"/>
    </source>
</evidence>
<dbReference type="PANTHER" id="PTHR11071:SF561">
    <property type="entry name" value="PEPTIDYL-PROLYL CIS-TRANS ISOMERASE D-RELATED"/>
    <property type="match status" value="1"/>
</dbReference>
<dbReference type="SUPFAM" id="SSF50891">
    <property type="entry name" value="Cyclophilin-like"/>
    <property type="match status" value="1"/>
</dbReference>
<keyword evidence="8" id="KW-1185">Reference proteome</keyword>
<name>A0A9X0CL11_9CNID</name>
<dbReference type="InterPro" id="IPR019734">
    <property type="entry name" value="TPR_rpt"/>
</dbReference>
<dbReference type="PROSITE" id="PS00170">
    <property type="entry name" value="CSA_PPIASE_1"/>
    <property type="match status" value="1"/>
</dbReference>
<comment type="caution">
    <text evidence="7">The sequence shown here is derived from an EMBL/GenBank/DDBJ whole genome shotgun (WGS) entry which is preliminary data.</text>
</comment>
<evidence type="ECO:0000256" key="4">
    <source>
        <dbReference type="ARBA" id="ARBA00023235"/>
    </source>
</evidence>